<dbReference type="GO" id="GO:0005829">
    <property type="term" value="C:cytosol"/>
    <property type="evidence" value="ECO:0007669"/>
    <property type="project" value="TreeGrafter"/>
</dbReference>
<dbReference type="PROSITE" id="PS51063">
    <property type="entry name" value="HTH_CRP_2"/>
    <property type="match status" value="1"/>
</dbReference>
<dbReference type="EMBL" id="SGSU01000008">
    <property type="protein sequence ID" value="RZG67167.1"/>
    <property type="molecule type" value="Genomic_DNA"/>
</dbReference>
<protein>
    <submittedName>
        <fullName evidence="6">Crp/Fnr family transcriptional regulator</fullName>
    </submittedName>
</protein>
<keyword evidence="3" id="KW-0804">Transcription</keyword>
<dbReference type="InterPro" id="IPR018490">
    <property type="entry name" value="cNMP-bd_dom_sf"/>
</dbReference>
<evidence type="ECO:0000313" key="7">
    <source>
        <dbReference type="Proteomes" id="UP000293483"/>
    </source>
</evidence>
<dbReference type="GO" id="GO:0003677">
    <property type="term" value="F:DNA binding"/>
    <property type="evidence" value="ECO:0007669"/>
    <property type="project" value="UniProtKB-KW"/>
</dbReference>
<evidence type="ECO:0000259" key="5">
    <source>
        <dbReference type="PROSITE" id="PS51063"/>
    </source>
</evidence>
<dbReference type="Pfam" id="PF13545">
    <property type="entry name" value="HTH_Crp_2"/>
    <property type="match status" value="1"/>
</dbReference>
<dbReference type="AlphaFoldDB" id="A0A4Q7AX78"/>
<dbReference type="PROSITE" id="PS50042">
    <property type="entry name" value="CNMP_BINDING_3"/>
    <property type="match status" value="1"/>
</dbReference>
<dbReference type="InterPro" id="IPR036388">
    <property type="entry name" value="WH-like_DNA-bd_sf"/>
</dbReference>
<evidence type="ECO:0000259" key="4">
    <source>
        <dbReference type="PROSITE" id="PS50042"/>
    </source>
</evidence>
<dbReference type="PANTHER" id="PTHR24567">
    <property type="entry name" value="CRP FAMILY TRANSCRIPTIONAL REGULATORY PROTEIN"/>
    <property type="match status" value="1"/>
</dbReference>
<reference evidence="6 7" key="1">
    <citation type="submission" date="2019-02" db="EMBL/GenBank/DDBJ databases">
        <title>The Batch Genome Submission of Acinetobacter spp. strains.</title>
        <authorList>
            <person name="Qin J."/>
            <person name="Hu Y."/>
            <person name="Ye H."/>
            <person name="Wei L."/>
            <person name="Feng Y."/>
            <person name="Zong Z."/>
        </authorList>
    </citation>
    <scope>NUCLEOTIDE SEQUENCE [LARGE SCALE GENOMIC DNA]</scope>
    <source>
        <strain evidence="6 7">WCHABo060081</strain>
    </source>
</reference>
<proteinExistence type="predicted"/>
<dbReference type="SUPFAM" id="SSF46785">
    <property type="entry name" value="Winged helix' DNA-binding domain"/>
    <property type="match status" value="1"/>
</dbReference>
<sequence>MAAHADVSIFYKREVYEVLKKVFKNISDYKIQSILENSNIKKYQKNDLILSQENSSDALYILLDGIIQIGYLSPSGRFHAFSYYSEKHLINLLPCLNSQAIDYDYYAFNQVRILQIPKAVFVEEISHSNALKQDVLDILSLRMHYLIQQVKFLQVANLHQKVCKILLDLSMQYGKAHALGTEIRLKISQHDLADLLSSSRQTINKEIKILAQQDVVFWQYENIIIKNKDYLSKQVLLI</sequence>
<feature type="domain" description="Cyclic nucleotide-binding" evidence="4">
    <location>
        <begin position="22"/>
        <end position="142"/>
    </location>
</feature>
<feature type="domain" description="HTH crp-type" evidence="5">
    <location>
        <begin position="156"/>
        <end position="229"/>
    </location>
</feature>
<gene>
    <name evidence="6" type="ORF">EXE25_08620</name>
</gene>
<dbReference type="InterPro" id="IPR012318">
    <property type="entry name" value="HTH_CRP"/>
</dbReference>
<dbReference type="CDD" id="cd00038">
    <property type="entry name" value="CAP_ED"/>
    <property type="match status" value="1"/>
</dbReference>
<dbReference type="GO" id="GO:0003700">
    <property type="term" value="F:DNA-binding transcription factor activity"/>
    <property type="evidence" value="ECO:0007669"/>
    <property type="project" value="TreeGrafter"/>
</dbReference>
<dbReference type="Proteomes" id="UP000293483">
    <property type="component" value="Unassembled WGS sequence"/>
</dbReference>
<evidence type="ECO:0000256" key="1">
    <source>
        <dbReference type="ARBA" id="ARBA00023015"/>
    </source>
</evidence>
<dbReference type="STRING" id="202951.GCA_001485025_02517"/>
<evidence type="ECO:0000313" key="6">
    <source>
        <dbReference type="EMBL" id="RZG67167.1"/>
    </source>
</evidence>
<name>A0A4Q7AX78_9GAMM</name>
<dbReference type="Gene3D" id="2.60.120.10">
    <property type="entry name" value="Jelly Rolls"/>
    <property type="match status" value="1"/>
</dbReference>
<evidence type="ECO:0000256" key="3">
    <source>
        <dbReference type="ARBA" id="ARBA00023163"/>
    </source>
</evidence>
<organism evidence="6 7">
    <name type="scientific">Acinetobacter bouvetii</name>
    <dbReference type="NCBI Taxonomy" id="202951"/>
    <lineage>
        <taxon>Bacteria</taxon>
        <taxon>Pseudomonadati</taxon>
        <taxon>Pseudomonadota</taxon>
        <taxon>Gammaproteobacteria</taxon>
        <taxon>Moraxellales</taxon>
        <taxon>Moraxellaceae</taxon>
        <taxon>Acinetobacter</taxon>
    </lineage>
</organism>
<comment type="caution">
    <text evidence="6">The sequence shown here is derived from an EMBL/GenBank/DDBJ whole genome shotgun (WGS) entry which is preliminary data.</text>
</comment>
<keyword evidence="1" id="KW-0805">Transcription regulation</keyword>
<dbReference type="Pfam" id="PF00027">
    <property type="entry name" value="cNMP_binding"/>
    <property type="match status" value="1"/>
</dbReference>
<evidence type="ECO:0000256" key="2">
    <source>
        <dbReference type="ARBA" id="ARBA00023125"/>
    </source>
</evidence>
<dbReference type="Gene3D" id="1.10.10.10">
    <property type="entry name" value="Winged helix-like DNA-binding domain superfamily/Winged helix DNA-binding domain"/>
    <property type="match status" value="1"/>
</dbReference>
<accession>A0A4Q7AX78</accession>
<dbReference type="InterPro" id="IPR014710">
    <property type="entry name" value="RmlC-like_jellyroll"/>
</dbReference>
<dbReference type="SUPFAM" id="SSF51206">
    <property type="entry name" value="cAMP-binding domain-like"/>
    <property type="match status" value="1"/>
</dbReference>
<dbReference type="PANTHER" id="PTHR24567:SF26">
    <property type="entry name" value="REGULATORY PROTEIN YEIL"/>
    <property type="match status" value="1"/>
</dbReference>
<keyword evidence="2" id="KW-0238">DNA-binding</keyword>
<dbReference type="InterPro" id="IPR000595">
    <property type="entry name" value="cNMP-bd_dom"/>
</dbReference>
<dbReference type="RefSeq" id="WP_130145495.1">
    <property type="nucleotide sequence ID" value="NZ_SGSU01000008.1"/>
</dbReference>
<dbReference type="InterPro" id="IPR036390">
    <property type="entry name" value="WH_DNA-bd_sf"/>
</dbReference>
<dbReference type="InterPro" id="IPR050397">
    <property type="entry name" value="Env_Response_Regulators"/>
</dbReference>